<dbReference type="AlphaFoldDB" id="A0A2V0QAC4"/>
<reference evidence="1 2" key="1">
    <citation type="submission" date="2018-04" db="EMBL/GenBank/DDBJ databases">
        <title>Draft genome sequence of Pseudomonas syringae pv. actinidiae biovar 1 strains isolated from kiwifruit in Kagawa prefecture.</title>
        <authorList>
            <person name="Tabuchi M."/>
            <person name="Saito M."/>
            <person name="Fujiwara S."/>
            <person name="Sasa N."/>
            <person name="Akimitsu K."/>
            <person name="Gomi K."/>
            <person name="Konishi-Sugita S."/>
            <person name="Hamano K."/>
            <person name="Kataoka I."/>
        </authorList>
    </citation>
    <scope>NUCLEOTIDE SEQUENCE [LARGE SCALE GENOMIC DNA]</scope>
    <source>
        <strain evidence="1 2">MAFF212206</strain>
    </source>
</reference>
<name>A0A2V0QAC4_PSESF</name>
<dbReference type="EMBL" id="BGJZ01000146">
    <property type="protein sequence ID" value="GBH10043.1"/>
    <property type="molecule type" value="Genomic_DNA"/>
</dbReference>
<gene>
    <name evidence="1" type="ORF">KPSA1_03452</name>
</gene>
<proteinExistence type="predicted"/>
<protein>
    <submittedName>
        <fullName evidence="1">Alpha-amylase/alpha-mannosidase</fullName>
    </submittedName>
</protein>
<organism evidence="1 2">
    <name type="scientific">Pseudomonas syringae pv. actinidiae</name>
    <dbReference type="NCBI Taxonomy" id="103796"/>
    <lineage>
        <taxon>Bacteria</taxon>
        <taxon>Pseudomonadati</taxon>
        <taxon>Pseudomonadota</taxon>
        <taxon>Gammaproteobacteria</taxon>
        <taxon>Pseudomonadales</taxon>
        <taxon>Pseudomonadaceae</taxon>
        <taxon>Pseudomonas</taxon>
        <taxon>Pseudomonas syringae</taxon>
    </lineage>
</organism>
<evidence type="ECO:0000313" key="2">
    <source>
        <dbReference type="Proteomes" id="UP000247480"/>
    </source>
</evidence>
<evidence type="ECO:0000313" key="1">
    <source>
        <dbReference type="EMBL" id="GBH10043.1"/>
    </source>
</evidence>
<sequence>MLHISFPISLLTQRLHRYVSYVLKSLRQWRSTHKLCFGFTSSLHDQLFVDPYKFVSQWLPRSVAKQRKKIQLGLMGSWPDHYRINVLKDSFFIAVSHPSADRRQYWIGRVDAKMFINQPTKNAQGTLFNFRSETKKRVVTMIFLNLFA</sequence>
<accession>A0A2V0QAC4</accession>
<comment type="caution">
    <text evidence="1">The sequence shown here is derived from an EMBL/GenBank/DDBJ whole genome shotgun (WGS) entry which is preliminary data.</text>
</comment>
<dbReference type="Proteomes" id="UP000247480">
    <property type="component" value="Unassembled WGS sequence"/>
</dbReference>